<evidence type="ECO:0000256" key="1">
    <source>
        <dbReference type="SAM" id="MobiDB-lite"/>
    </source>
</evidence>
<dbReference type="EMBL" id="LSRX01001132">
    <property type="protein sequence ID" value="OLP83212.1"/>
    <property type="molecule type" value="Genomic_DNA"/>
</dbReference>
<proteinExistence type="predicted"/>
<comment type="caution">
    <text evidence="2">The sequence shown here is derived from an EMBL/GenBank/DDBJ whole genome shotgun (WGS) entry which is preliminary data.</text>
</comment>
<dbReference type="OrthoDB" id="418781at2759"/>
<gene>
    <name evidence="2" type="ORF">AK812_SmicGene36058</name>
</gene>
<dbReference type="AlphaFoldDB" id="A0A1Q9CJW2"/>
<name>A0A1Q9CJW2_SYMMI</name>
<feature type="compositionally biased region" description="Low complexity" evidence="1">
    <location>
        <begin position="227"/>
        <end position="240"/>
    </location>
</feature>
<keyword evidence="3" id="KW-1185">Reference proteome</keyword>
<reference evidence="2 3" key="1">
    <citation type="submission" date="2016-02" db="EMBL/GenBank/DDBJ databases">
        <title>Genome analysis of coral dinoflagellate symbionts highlights evolutionary adaptations to a symbiotic lifestyle.</title>
        <authorList>
            <person name="Aranda M."/>
            <person name="Li Y."/>
            <person name="Liew Y.J."/>
            <person name="Baumgarten S."/>
            <person name="Simakov O."/>
            <person name="Wilson M."/>
            <person name="Piel J."/>
            <person name="Ashoor H."/>
            <person name="Bougouffa S."/>
            <person name="Bajic V.B."/>
            <person name="Ryu T."/>
            <person name="Ravasi T."/>
            <person name="Bayer T."/>
            <person name="Micklem G."/>
            <person name="Kim H."/>
            <person name="Bhak J."/>
            <person name="Lajeunesse T.C."/>
            <person name="Voolstra C.R."/>
        </authorList>
    </citation>
    <scope>NUCLEOTIDE SEQUENCE [LARGE SCALE GENOMIC DNA]</scope>
    <source>
        <strain evidence="2 3">CCMP2467</strain>
    </source>
</reference>
<dbReference type="Proteomes" id="UP000186817">
    <property type="component" value="Unassembled WGS sequence"/>
</dbReference>
<organism evidence="2 3">
    <name type="scientific">Symbiodinium microadriaticum</name>
    <name type="common">Dinoflagellate</name>
    <name type="synonym">Zooxanthella microadriatica</name>
    <dbReference type="NCBI Taxonomy" id="2951"/>
    <lineage>
        <taxon>Eukaryota</taxon>
        <taxon>Sar</taxon>
        <taxon>Alveolata</taxon>
        <taxon>Dinophyceae</taxon>
        <taxon>Suessiales</taxon>
        <taxon>Symbiodiniaceae</taxon>
        <taxon>Symbiodinium</taxon>
    </lineage>
</organism>
<feature type="compositionally biased region" description="Low complexity" evidence="1">
    <location>
        <begin position="329"/>
        <end position="341"/>
    </location>
</feature>
<feature type="region of interest" description="Disordered" evidence="1">
    <location>
        <begin position="75"/>
        <end position="99"/>
    </location>
</feature>
<sequence length="363" mass="39880">MVVGRGTWHCKSFFEYFPGGEVTTFCTKNALNYATKPYSDGTCTVGFTKVHDRQDPQCRLHGVTSKDNVPIARAKKQPGEVTSRSRIQLPGETATSSRADSIRPLSEMTGFKTRRGLMLLYDPKPDDAWINRPIARIRGGWKDTSTGEVLSKTQAQAYSKFLRRHLGRDKVGDIADKLVRMVDKYLPLQADETRAYVCRFPEQAESLLKRVKKIRKRLRANKGERCTTTTRSSTTATAKGSKAKKRRGEECSPVVKSEEKTEDSNEPAVSAMGEHAKKLDGSHVAAKHVRKDRASDDSPDWGEAPTTAKKLATNSGRGDLLEGLPMGEAAQASSRSAQASRRGNHLSDKGPAMYMAAGDASSS</sequence>
<feature type="region of interest" description="Disordered" evidence="1">
    <location>
        <begin position="219"/>
        <end position="363"/>
    </location>
</feature>
<evidence type="ECO:0000313" key="2">
    <source>
        <dbReference type="EMBL" id="OLP83212.1"/>
    </source>
</evidence>
<evidence type="ECO:0000313" key="3">
    <source>
        <dbReference type="Proteomes" id="UP000186817"/>
    </source>
</evidence>
<accession>A0A1Q9CJW2</accession>
<protein>
    <submittedName>
        <fullName evidence="2">Uncharacterized protein</fullName>
    </submittedName>
</protein>